<protein>
    <recommendedName>
        <fullName evidence="3">phospholipase D</fullName>
        <ecNumber evidence="3">3.1.4.4</ecNumber>
    </recommendedName>
</protein>
<keyword evidence="5" id="KW-0442">Lipid degradation</keyword>
<dbReference type="InterPro" id="IPR001736">
    <property type="entry name" value="PLipase_D/transphosphatidylase"/>
</dbReference>
<dbReference type="GO" id="GO:0016891">
    <property type="term" value="F:RNA endonuclease activity producing 5'-phosphomonoesters, hydrolytic mechanism"/>
    <property type="evidence" value="ECO:0007669"/>
    <property type="project" value="TreeGrafter"/>
</dbReference>
<dbReference type="Pfam" id="PF13091">
    <property type="entry name" value="PLDc_2"/>
    <property type="match status" value="1"/>
</dbReference>
<gene>
    <name evidence="8" type="ORF">DS745_23635</name>
</gene>
<dbReference type="OrthoDB" id="92272at2"/>
<proteinExistence type="inferred from homology"/>
<dbReference type="PANTHER" id="PTHR43856:SF1">
    <property type="entry name" value="MITOCHONDRIAL CARDIOLIPIN HYDROLASE"/>
    <property type="match status" value="1"/>
</dbReference>
<dbReference type="Gene3D" id="3.30.870.10">
    <property type="entry name" value="Endonuclease Chain A"/>
    <property type="match status" value="2"/>
</dbReference>
<dbReference type="InterPro" id="IPR051406">
    <property type="entry name" value="PLD_domain"/>
</dbReference>
<evidence type="ECO:0000313" key="8">
    <source>
        <dbReference type="EMBL" id="RXI96693.1"/>
    </source>
</evidence>
<dbReference type="AlphaFoldDB" id="A0A4Q0VNG0"/>
<comment type="similarity">
    <text evidence="2">Belongs to the phospholipase D family.</text>
</comment>
<feature type="domain" description="PLD phosphodiesterase" evidence="7">
    <location>
        <begin position="376"/>
        <end position="406"/>
    </location>
</feature>
<dbReference type="GO" id="GO:0006793">
    <property type="term" value="P:phosphorus metabolic process"/>
    <property type="evidence" value="ECO:0007669"/>
    <property type="project" value="UniProtKB-ARBA"/>
</dbReference>
<dbReference type="Proteomes" id="UP000290649">
    <property type="component" value="Unassembled WGS sequence"/>
</dbReference>
<comment type="catalytic activity">
    <reaction evidence="1">
        <text>a 1,2-diacyl-sn-glycero-3-phosphocholine + H2O = a 1,2-diacyl-sn-glycero-3-phosphate + choline + H(+)</text>
        <dbReference type="Rhea" id="RHEA:14445"/>
        <dbReference type="ChEBI" id="CHEBI:15354"/>
        <dbReference type="ChEBI" id="CHEBI:15377"/>
        <dbReference type="ChEBI" id="CHEBI:15378"/>
        <dbReference type="ChEBI" id="CHEBI:57643"/>
        <dbReference type="ChEBI" id="CHEBI:58608"/>
        <dbReference type="EC" id="3.1.4.4"/>
    </reaction>
</comment>
<dbReference type="PANTHER" id="PTHR43856">
    <property type="entry name" value="CARDIOLIPIN HYDROLASE"/>
    <property type="match status" value="1"/>
</dbReference>
<dbReference type="GO" id="GO:0004630">
    <property type="term" value="F:phospholipase D activity"/>
    <property type="evidence" value="ECO:0007669"/>
    <property type="project" value="UniProtKB-EC"/>
</dbReference>
<dbReference type="CDD" id="cd09130">
    <property type="entry name" value="PLDc_unchar2_2"/>
    <property type="match status" value="1"/>
</dbReference>
<evidence type="ECO:0000313" key="9">
    <source>
        <dbReference type="Proteomes" id="UP000290649"/>
    </source>
</evidence>
<dbReference type="InterPro" id="IPR025202">
    <property type="entry name" value="PLD-like_dom"/>
</dbReference>
<dbReference type="EC" id="3.1.4.4" evidence="3"/>
<evidence type="ECO:0000256" key="2">
    <source>
        <dbReference type="ARBA" id="ARBA00008664"/>
    </source>
</evidence>
<dbReference type="EMBL" id="QOUX01000047">
    <property type="protein sequence ID" value="RXI96693.1"/>
    <property type="molecule type" value="Genomic_DNA"/>
</dbReference>
<dbReference type="SUPFAM" id="SSF56024">
    <property type="entry name" value="Phospholipase D/nuclease"/>
    <property type="match status" value="2"/>
</dbReference>
<keyword evidence="9" id="KW-1185">Reference proteome</keyword>
<name>A0A4Q0VNG0_9BACI</name>
<organism evidence="8 9">
    <name type="scientific">Anaerobacillus alkaliphilus</name>
    <dbReference type="NCBI Taxonomy" id="1548597"/>
    <lineage>
        <taxon>Bacteria</taxon>
        <taxon>Bacillati</taxon>
        <taxon>Bacillota</taxon>
        <taxon>Bacilli</taxon>
        <taxon>Bacillales</taxon>
        <taxon>Bacillaceae</taxon>
        <taxon>Anaerobacillus</taxon>
    </lineage>
</organism>
<evidence type="ECO:0000256" key="3">
    <source>
        <dbReference type="ARBA" id="ARBA00012027"/>
    </source>
</evidence>
<dbReference type="PROSITE" id="PS50035">
    <property type="entry name" value="PLD"/>
    <property type="match status" value="1"/>
</dbReference>
<dbReference type="RefSeq" id="WP_129080661.1">
    <property type="nucleotide sequence ID" value="NZ_QOUX01000047.1"/>
</dbReference>
<dbReference type="GO" id="GO:0016042">
    <property type="term" value="P:lipid catabolic process"/>
    <property type="evidence" value="ECO:0007669"/>
    <property type="project" value="UniProtKB-KW"/>
</dbReference>
<keyword evidence="4" id="KW-0378">Hydrolase</keyword>
<comment type="caution">
    <text evidence="8">The sequence shown here is derived from an EMBL/GenBank/DDBJ whole genome shotgun (WGS) entry which is preliminary data.</text>
</comment>
<evidence type="ECO:0000256" key="1">
    <source>
        <dbReference type="ARBA" id="ARBA00000798"/>
    </source>
</evidence>
<evidence type="ECO:0000256" key="6">
    <source>
        <dbReference type="ARBA" id="ARBA00023098"/>
    </source>
</evidence>
<dbReference type="CDD" id="cd09129">
    <property type="entry name" value="PLDc_unchar2_1"/>
    <property type="match status" value="1"/>
</dbReference>
<accession>A0A4Q0VNG0</accession>
<evidence type="ECO:0000259" key="7">
    <source>
        <dbReference type="PROSITE" id="PS50035"/>
    </source>
</evidence>
<evidence type="ECO:0000256" key="5">
    <source>
        <dbReference type="ARBA" id="ARBA00022963"/>
    </source>
</evidence>
<reference evidence="8 9" key="1">
    <citation type="journal article" date="2019" name="Int. J. Syst. Evol. Microbiol.">
        <title>Anaerobacillus alkaliphilus sp. nov., a novel alkaliphilic and moderately halophilic bacterium.</title>
        <authorList>
            <person name="Borsodi A.K."/>
            <person name="Aszalos J.M."/>
            <person name="Bihari P."/>
            <person name="Nagy I."/>
            <person name="Schumann P."/>
            <person name="Sproer C."/>
            <person name="Kovacs A.L."/>
            <person name="Boka K."/>
            <person name="Dobosy P."/>
            <person name="Ovari M."/>
            <person name="Szili-Kovacs T."/>
            <person name="Toth E."/>
        </authorList>
    </citation>
    <scope>NUCLEOTIDE SEQUENCE [LARGE SCALE GENOMIC DNA]</scope>
    <source>
        <strain evidence="8 9">B16-10</strain>
    </source>
</reference>
<evidence type="ECO:0000256" key="4">
    <source>
        <dbReference type="ARBA" id="ARBA00022801"/>
    </source>
</evidence>
<keyword evidence="6" id="KW-0443">Lipid metabolism</keyword>
<sequence>MRKVMFVFLFLLVVVAGYTAYGLLKPLPEGVSFEGREHTVSNVEFLYDLTYEKEGEVVSERRIFDRVIKIVDEAEEFIVFDMFLFNSQYDSEKDYPGITEKITEALRDKKQEHPSMPITFITDQINTVYGSYKPEHFQELRKAGVDVIETNLTPLRDANPLYSGFWRAFLKNFGREGEARMTNPFNDDGPEVTLRSYFKMFNLKGNHRKVLATEKEAMITSANPHDASGYNSDIAFVVQGGIIEDLLESEQAVANFSGGYQLASPKNVQASGLVEEEQQMKVQLLTEGKIRMNLLEEIRKTNIGDSINLGMFFLSERDVVDEIVKAGRRGVRVQLILDPNETIFGTDNIGIPNRPVAKEMLDKNLETIDVRFYHTHDEQYHAKLILIEKAKESVVIGGSANFTRRNLNDYNLDTSLKVVAPNDHPFVQEVNEYFSRLWNNETGIYTVAASEYIEDYPKYKMALFRLQKMTRLTTF</sequence>